<protein>
    <submittedName>
        <fullName evidence="1">F-box protein-like</fullName>
    </submittedName>
</protein>
<dbReference type="AlphaFoldDB" id="A0ABD1SA62"/>
<accession>A0ABD1SA62</accession>
<evidence type="ECO:0000313" key="2">
    <source>
        <dbReference type="Proteomes" id="UP001604277"/>
    </source>
</evidence>
<name>A0ABD1SA62_9LAMI</name>
<dbReference type="Proteomes" id="UP001604277">
    <property type="component" value="Unassembled WGS sequence"/>
</dbReference>
<dbReference type="EMBL" id="JBFOLJ010000011">
    <property type="protein sequence ID" value="KAL2496733.1"/>
    <property type="molecule type" value="Genomic_DNA"/>
</dbReference>
<sequence length="256" mass="28113">MQLPDDLSNELPVNLNAAVFEESLAIFQFDARVWSKSCSIWVMKEYGVPESWSKQFYVDLIEGLGMVLGFRKNGHVLLSDRNGDLISHNPGTGAREDLGIVGTKDSFYVDTYVETLALFIEGKEARARLPSDSDSEYDSSEADVEDEYGDVDKSEIRMQSTIKAFAANGFTEFTPFTTLKASLSAMSTGNPPSRAKISPPLSTWGSASLAEKVPFKHFAQAATPVLQSQRQSGPYQSKSSLCLPLCLPAMPLYSNK</sequence>
<reference evidence="2" key="1">
    <citation type="submission" date="2024-07" db="EMBL/GenBank/DDBJ databases">
        <title>Two chromosome-level genome assemblies of Korean endemic species Abeliophyllum distichum and Forsythia ovata (Oleaceae).</title>
        <authorList>
            <person name="Jang H."/>
        </authorList>
    </citation>
    <scope>NUCLEOTIDE SEQUENCE [LARGE SCALE GENOMIC DNA]</scope>
</reference>
<evidence type="ECO:0000313" key="1">
    <source>
        <dbReference type="EMBL" id="KAL2496733.1"/>
    </source>
</evidence>
<organism evidence="1 2">
    <name type="scientific">Forsythia ovata</name>
    <dbReference type="NCBI Taxonomy" id="205694"/>
    <lineage>
        <taxon>Eukaryota</taxon>
        <taxon>Viridiplantae</taxon>
        <taxon>Streptophyta</taxon>
        <taxon>Embryophyta</taxon>
        <taxon>Tracheophyta</taxon>
        <taxon>Spermatophyta</taxon>
        <taxon>Magnoliopsida</taxon>
        <taxon>eudicotyledons</taxon>
        <taxon>Gunneridae</taxon>
        <taxon>Pentapetalae</taxon>
        <taxon>asterids</taxon>
        <taxon>lamiids</taxon>
        <taxon>Lamiales</taxon>
        <taxon>Oleaceae</taxon>
        <taxon>Forsythieae</taxon>
        <taxon>Forsythia</taxon>
    </lineage>
</organism>
<gene>
    <name evidence="1" type="ORF">Fot_40490</name>
</gene>
<proteinExistence type="predicted"/>
<keyword evidence="2" id="KW-1185">Reference proteome</keyword>
<comment type="caution">
    <text evidence="1">The sequence shown here is derived from an EMBL/GenBank/DDBJ whole genome shotgun (WGS) entry which is preliminary data.</text>
</comment>